<dbReference type="AlphaFoldDB" id="A0A5C3DWZ8"/>
<feature type="region of interest" description="Disordered" evidence="1">
    <location>
        <begin position="208"/>
        <end position="239"/>
    </location>
</feature>
<evidence type="ECO:0000313" key="2">
    <source>
        <dbReference type="EMBL" id="SPO21867.1"/>
    </source>
</evidence>
<name>A0A5C3DWZ8_9BASI</name>
<evidence type="ECO:0000256" key="1">
    <source>
        <dbReference type="SAM" id="MobiDB-lite"/>
    </source>
</evidence>
<dbReference type="Proteomes" id="UP000324022">
    <property type="component" value="Unassembled WGS sequence"/>
</dbReference>
<feature type="compositionally biased region" description="Basic and acidic residues" evidence="1">
    <location>
        <begin position="175"/>
        <end position="187"/>
    </location>
</feature>
<protein>
    <submittedName>
        <fullName evidence="2">Uncharacterized protein</fullName>
    </submittedName>
</protein>
<sequence>MDPMTTKTRIIEATLLLPVGPALSKQASRSICKVKKASSPKLPKINTSLPNSKPEVQAAVPQICLLEATPQEAEYEERNRTLERAMNSASSCNSSFTGQNMDTVHKDDSEDVDYEATPMCDSGEVTFIKIHPYDQSEPEVPTSPKMASPMPTSALPKWTASKTKQASSPSGTKVFFHDPFKGSTERISSKPSICVEAIKYGSPDSLIVSSDREASKPKSLRKPSFEGLRSMFGGRNKSP</sequence>
<accession>A0A5C3DWZ8</accession>
<feature type="region of interest" description="Disordered" evidence="1">
    <location>
        <begin position="135"/>
        <end position="187"/>
    </location>
</feature>
<keyword evidence="3" id="KW-1185">Reference proteome</keyword>
<proteinExistence type="predicted"/>
<reference evidence="2 3" key="1">
    <citation type="submission" date="2018-03" db="EMBL/GenBank/DDBJ databases">
        <authorList>
            <person name="Guldener U."/>
        </authorList>
    </citation>
    <scope>NUCLEOTIDE SEQUENCE [LARGE SCALE GENOMIC DNA]</scope>
    <source>
        <strain evidence="2 3">NBRC100155</strain>
    </source>
</reference>
<evidence type="ECO:0000313" key="3">
    <source>
        <dbReference type="Proteomes" id="UP000324022"/>
    </source>
</evidence>
<dbReference type="OrthoDB" id="2553103at2759"/>
<dbReference type="EMBL" id="OOIN01000003">
    <property type="protein sequence ID" value="SPO21867.1"/>
    <property type="molecule type" value="Genomic_DNA"/>
</dbReference>
<organism evidence="2 3">
    <name type="scientific">Ustilago trichophora</name>
    <dbReference type="NCBI Taxonomy" id="86804"/>
    <lineage>
        <taxon>Eukaryota</taxon>
        <taxon>Fungi</taxon>
        <taxon>Dikarya</taxon>
        <taxon>Basidiomycota</taxon>
        <taxon>Ustilaginomycotina</taxon>
        <taxon>Ustilaginomycetes</taxon>
        <taxon>Ustilaginales</taxon>
        <taxon>Ustilaginaceae</taxon>
        <taxon>Ustilago</taxon>
    </lineage>
</organism>
<feature type="compositionally biased region" description="Polar residues" evidence="1">
    <location>
        <begin position="160"/>
        <end position="171"/>
    </location>
</feature>
<gene>
    <name evidence="2" type="ORF">UTRI_01855_B</name>
</gene>